<accession>A0AAE2YRA9</accession>
<comment type="subcellular location">
    <subcellularLocation>
        <location evidence="1 11">Cytoplasm</location>
    </subcellularLocation>
</comment>
<dbReference type="Proteomes" id="UP001197378">
    <property type="component" value="Unassembled WGS sequence"/>
</dbReference>
<dbReference type="InterPro" id="IPR011932">
    <property type="entry name" value="Recomb_XerD"/>
</dbReference>
<evidence type="ECO:0000256" key="7">
    <source>
        <dbReference type="ARBA" id="ARBA00022908"/>
    </source>
</evidence>
<evidence type="ECO:0000256" key="1">
    <source>
        <dbReference type="ARBA" id="ARBA00004496"/>
    </source>
</evidence>
<comment type="function">
    <text evidence="11">Site-specific tyrosine recombinase, which acts by catalyzing the cutting and rejoining of the recombining DNA molecules. The XerC-XerD complex is essential to convert dimers of the bacterial chromosome into monomers to permit their segregation at cell division. It also contributes to the segregational stability of plasmids.</text>
</comment>
<dbReference type="Gene3D" id="1.10.443.10">
    <property type="entry name" value="Intergrase catalytic core"/>
    <property type="match status" value="1"/>
</dbReference>
<evidence type="ECO:0000256" key="4">
    <source>
        <dbReference type="ARBA" id="ARBA00022490"/>
    </source>
</evidence>
<dbReference type="Gene3D" id="1.10.150.130">
    <property type="match status" value="1"/>
</dbReference>
<dbReference type="AlphaFoldDB" id="A0AAE2YRA9"/>
<evidence type="ECO:0000256" key="2">
    <source>
        <dbReference type="ARBA" id="ARBA00010450"/>
    </source>
</evidence>
<dbReference type="PROSITE" id="PS51898">
    <property type="entry name" value="TYR_RECOMBINASE"/>
    <property type="match status" value="1"/>
</dbReference>
<dbReference type="InterPro" id="IPR050090">
    <property type="entry name" value="Tyrosine_recombinase_XerCD"/>
</dbReference>
<comment type="subunit">
    <text evidence="11">Forms a cyclic heterotetrameric complex composed of two molecules of XerC and two molecules of XerD.</text>
</comment>
<dbReference type="PANTHER" id="PTHR30349">
    <property type="entry name" value="PHAGE INTEGRASE-RELATED"/>
    <property type="match status" value="1"/>
</dbReference>
<dbReference type="GO" id="GO:0007059">
    <property type="term" value="P:chromosome segregation"/>
    <property type="evidence" value="ECO:0007669"/>
    <property type="project" value="UniProtKB-UniRule"/>
</dbReference>
<dbReference type="EMBL" id="JAAXYO010000148">
    <property type="protein sequence ID" value="MBU2788430.1"/>
    <property type="molecule type" value="Genomic_DNA"/>
</dbReference>
<evidence type="ECO:0000256" key="8">
    <source>
        <dbReference type="ARBA" id="ARBA00023125"/>
    </source>
</evidence>
<keyword evidence="5 11" id="KW-0132">Cell division</keyword>
<comment type="similarity">
    <text evidence="2 11">Belongs to the 'phage' integrase family. XerD subfamily.</text>
</comment>
<dbReference type="PANTHER" id="PTHR30349:SF90">
    <property type="entry name" value="TYROSINE RECOMBINASE XERD"/>
    <property type="match status" value="1"/>
</dbReference>
<feature type="domain" description="Tyr recombinase" evidence="12">
    <location>
        <begin position="115"/>
        <end position="298"/>
    </location>
</feature>
<keyword evidence="6 11" id="KW-0159">Chromosome partition</keyword>
<dbReference type="InterPro" id="IPR002104">
    <property type="entry name" value="Integrase_catalytic"/>
</dbReference>
<dbReference type="Pfam" id="PF00589">
    <property type="entry name" value="Phage_integrase"/>
    <property type="match status" value="1"/>
</dbReference>
<name>A0AAE2YRA9_9PROT</name>
<keyword evidence="4 11" id="KW-0963">Cytoplasm</keyword>
<keyword evidence="10 11" id="KW-0131">Cell cycle</keyword>
<dbReference type="PROSITE" id="PS51900">
    <property type="entry name" value="CB"/>
    <property type="match status" value="1"/>
</dbReference>
<dbReference type="InterPro" id="IPR004107">
    <property type="entry name" value="Integrase_SAM-like_N"/>
</dbReference>
<evidence type="ECO:0000256" key="11">
    <source>
        <dbReference type="HAMAP-Rule" id="MF_01807"/>
    </source>
</evidence>
<evidence type="ECO:0000259" key="12">
    <source>
        <dbReference type="PROSITE" id="PS51898"/>
    </source>
</evidence>
<reference evidence="14" key="1">
    <citation type="journal article" date="2021" name="ISME J.">
        <title>Genomic evolution of the class Acidithiobacillia: deep-branching Proteobacteria living in extreme acidic conditions.</title>
        <authorList>
            <person name="Moya-Beltran A."/>
            <person name="Beard S."/>
            <person name="Rojas-Villalobos C."/>
            <person name="Issotta F."/>
            <person name="Gallardo Y."/>
            <person name="Ulloa R."/>
            <person name="Giaveno A."/>
            <person name="Degli Esposti M."/>
            <person name="Johnson D.B."/>
            <person name="Quatrini R."/>
        </authorList>
    </citation>
    <scope>NUCLEOTIDE SEQUENCE</scope>
    <source>
        <strain evidence="14">VAN18-1</strain>
    </source>
</reference>
<proteinExistence type="inferred from homology"/>
<dbReference type="GO" id="GO:0003677">
    <property type="term" value="F:DNA binding"/>
    <property type="evidence" value="ECO:0007669"/>
    <property type="project" value="UniProtKB-UniRule"/>
</dbReference>
<comment type="caution">
    <text evidence="14">The sequence shown here is derived from an EMBL/GenBank/DDBJ whole genome shotgun (WGS) entry which is preliminary data.</text>
</comment>
<sequence length="304" mass="34237">MDKPKNPAGGLDEDVHQFLDALWLEKNLSANTLQAYRQDLDSLFRYLQPREMRLRQAEHADLAGFLATRLSAGAALRSVRRQLSSLRSFYAHALREGWIRRDPSLDLSSPRLGRHLPEVPTESEIEALLAAPDQSHPLGLRDAAMLELLYATGLRVSELVTLQLSQIDIAAGVLKTFGKGRKERLVPIGERAQDLLVDYLRRARPELLQQGAQAALFLSQRAAPMTRQRFWQLIRHYGRIAGIRCRLSPHSLRHAFATHLLDHGADLRSVQLMLGHAQLSTTEIYTHIAQARLQALHAAHHPRG</sequence>
<dbReference type="HAMAP" id="MF_01808">
    <property type="entry name" value="Recomb_XerC_XerD"/>
    <property type="match status" value="1"/>
</dbReference>
<keyword evidence="8 11" id="KW-0238">DNA-binding</keyword>
<feature type="active site" evidence="11">
    <location>
        <position position="179"/>
    </location>
</feature>
<feature type="active site" evidence="11">
    <location>
        <position position="155"/>
    </location>
</feature>
<evidence type="ECO:0000256" key="3">
    <source>
        <dbReference type="ARBA" id="ARBA00015810"/>
    </source>
</evidence>
<dbReference type="InterPro" id="IPR023009">
    <property type="entry name" value="Tyrosine_recombinase_XerC/XerD"/>
</dbReference>
<dbReference type="RefSeq" id="WP_226827090.1">
    <property type="nucleotide sequence ID" value="NZ_JAAXYO010000148.1"/>
</dbReference>
<dbReference type="GO" id="GO:0051301">
    <property type="term" value="P:cell division"/>
    <property type="evidence" value="ECO:0007669"/>
    <property type="project" value="UniProtKB-KW"/>
</dbReference>
<protein>
    <recommendedName>
        <fullName evidence="3 11">Tyrosine recombinase XerD</fullName>
    </recommendedName>
</protein>
<dbReference type="GO" id="GO:0009037">
    <property type="term" value="F:tyrosine-based site-specific recombinase activity"/>
    <property type="evidence" value="ECO:0007669"/>
    <property type="project" value="UniProtKB-UniRule"/>
</dbReference>
<dbReference type="InterPro" id="IPR011010">
    <property type="entry name" value="DNA_brk_join_enz"/>
</dbReference>
<dbReference type="GO" id="GO:0006313">
    <property type="term" value="P:DNA transposition"/>
    <property type="evidence" value="ECO:0007669"/>
    <property type="project" value="UniProtKB-UniRule"/>
</dbReference>
<dbReference type="CDD" id="cd00798">
    <property type="entry name" value="INT_XerDC_C"/>
    <property type="match status" value="1"/>
</dbReference>
<feature type="active site" evidence="11">
    <location>
        <position position="253"/>
    </location>
</feature>
<dbReference type="GO" id="GO:0005737">
    <property type="term" value="C:cytoplasm"/>
    <property type="evidence" value="ECO:0007669"/>
    <property type="project" value="UniProtKB-SubCell"/>
</dbReference>
<dbReference type="NCBIfam" id="TIGR02225">
    <property type="entry name" value="recomb_XerD"/>
    <property type="match status" value="1"/>
</dbReference>
<organism evidence="14 15">
    <name type="scientific">Igneacidithiobacillus copahuensis</name>
    <dbReference type="NCBI Taxonomy" id="2724909"/>
    <lineage>
        <taxon>Bacteria</taxon>
        <taxon>Pseudomonadati</taxon>
        <taxon>Pseudomonadota</taxon>
        <taxon>Acidithiobacillia</taxon>
        <taxon>Acidithiobacillales</taxon>
        <taxon>Acidithiobacillaceae</taxon>
        <taxon>Igneacidithiobacillus</taxon>
    </lineage>
</organism>
<feature type="domain" description="Core-binding (CB)" evidence="13">
    <location>
        <begin position="9"/>
        <end position="94"/>
    </location>
</feature>
<evidence type="ECO:0000313" key="15">
    <source>
        <dbReference type="Proteomes" id="UP001197378"/>
    </source>
</evidence>
<evidence type="ECO:0000256" key="5">
    <source>
        <dbReference type="ARBA" id="ARBA00022618"/>
    </source>
</evidence>
<dbReference type="InterPro" id="IPR010998">
    <property type="entry name" value="Integrase_recombinase_N"/>
</dbReference>
<dbReference type="HAMAP" id="MF_01807">
    <property type="entry name" value="Recomb_XerD"/>
    <property type="match status" value="1"/>
</dbReference>
<gene>
    <name evidence="11 14" type="primary">xerD</name>
    <name evidence="14" type="ORF">HFQ13_09505</name>
</gene>
<feature type="active site" evidence="11">
    <location>
        <position position="250"/>
    </location>
</feature>
<keyword evidence="15" id="KW-1185">Reference proteome</keyword>
<evidence type="ECO:0000256" key="6">
    <source>
        <dbReference type="ARBA" id="ARBA00022829"/>
    </source>
</evidence>
<keyword evidence="7 11" id="KW-0229">DNA integration</keyword>
<dbReference type="InterPro" id="IPR044068">
    <property type="entry name" value="CB"/>
</dbReference>
<dbReference type="Pfam" id="PF02899">
    <property type="entry name" value="Phage_int_SAM_1"/>
    <property type="match status" value="1"/>
</dbReference>
<feature type="active site" description="O-(3'-phospho-DNA)-tyrosine intermediate" evidence="11">
    <location>
        <position position="285"/>
    </location>
</feature>
<keyword evidence="9 11" id="KW-0233">DNA recombination</keyword>
<evidence type="ECO:0000256" key="10">
    <source>
        <dbReference type="ARBA" id="ARBA00023306"/>
    </source>
</evidence>
<evidence type="ECO:0000313" key="14">
    <source>
        <dbReference type="EMBL" id="MBU2788430.1"/>
    </source>
</evidence>
<dbReference type="InterPro" id="IPR013762">
    <property type="entry name" value="Integrase-like_cat_sf"/>
</dbReference>
<evidence type="ECO:0000259" key="13">
    <source>
        <dbReference type="PROSITE" id="PS51900"/>
    </source>
</evidence>
<dbReference type="SUPFAM" id="SSF56349">
    <property type="entry name" value="DNA breaking-rejoining enzymes"/>
    <property type="match status" value="1"/>
</dbReference>
<evidence type="ECO:0000256" key="9">
    <source>
        <dbReference type="ARBA" id="ARBA00023172"/>
    </source>
</evidence>
<dbReference type="NCBIfam" id="NF001399">
    <property type="entry name" value="PRK00283.1"/>
    <property type="match status" value="1"/>
</dbReference>
<feature type="active site" evidence="11">
    <location>
        <position position="276"/>
    </location>
</feature>